<evidence type="ECO:0000259" key="1">
    <source>
        <dbReference type="Pfam" id="PF19647"/>
    </source>
</evidence>
<protein>
    <recommendedName>
        <fullName evidence="1">7(1) septoil knot domain-containing protein</fullName>
    </recommendedName>
</protein>
<dbReference type="Proteomes" id="UP001171945">
    <property type="component" value="Unassembled WGS sequence"/>
</dbReference>
<gene>
    <name evidence="2" type="ORF">QUF54_00080</name>
</gene>
<name>A0ABT7VQ08_9GAMM</name>
<dbReference type="InterPro" id="IPR046148">
    <property type="entry name" value="Septknot"/>
</dbReference>
<dbReference type="Pfam" id="PF19647">
    <property type="entry name" value="Septknot"/>
    <property type="match status" value="1"/>
</dbReference>
<evidence type="ECO:0000313" key="3">
    <source>
        <dbReference type="Proteomes" id="UP001171945"/>
    </source>
</evidence>
<sequence length="113" mass="12858">MYKLVSFLIIPVLLFLGGIDDKIQLSDKDGINNDCEFNGISLYGKVQIVTSFPDIKIQYVESFPELRVKFVTSFPDNCGEWQLVESFPDFKVEIVESFPDLKVKKVDSFPGVE</sequence>
<proteinExistence type="predicted"/>
<accession>A0ABT7VQ08</accession>
<keyword evidence="3" id="KW-1185">Reference proteome</keyword>
<feature type="domain" description="7(1) septoil knot" evidence="1">
    <location>
        <begin position="40"/>
        <end position="112"/>
    </location>
</feature>
<reference evidence="2" key="1">
    <citation type="submission" date="2023-06" db="EMBL/GenBank/DDBJ databases">
        <title>Uncultivated large filamentous bacteria from sulfidic sediments reveal new species and different genomic features in energy metabolism and defense.</title>
        <authorList>
            <person name="Fonseca A."/>
        </authorList>
    </citation>
    <scope>NUCLEOTIDE SEQUENCE</scope>
    <source>
        <strain evidence="2">HSG4</strain>
    </source>
</reference>
<organism evidence="2 3">
    <name type="scientific">Candidatus Marithioploca araucensis</name>
    <dbReference type="NCBI Taxonomy" id="70273"/>
    <lineage>
        <taxon>Bacteria</taxon>
        <taxon>Pseudomonadati</taxon>
        <taxon>Pseudomonadota</taxon>
        <taxon>Gammaproteobacteria</taxon>
        <taxon>Thiotrichales</taxon>
        <taxon>Thiotrichaceae</taxon>
        <taxon>Candidatus Marithioploca</taxon>
    </lineage>
</organism>
<dbReference type="EMBL" id="JAUCGM010000001">
    <property type="protein sequence ID" value="MDM8561732.1"/>
    <property type="molecule type" value="Genomic_DNA"/>
</dbReference>
<evidence type="ECO:0000313" key="2">
    <source>
        <dbReference type="EMBL" id="MDM8561732.1"/>
    </source>
</evidence>
<comment type="caution">
    <text evidence="2">The sequence shown here is derived from an EMBL/GenBank/DDBJ whole genome shotgun (WGS) entry which is preliminary data.</text>
</comment>